<dbReference type="PROSITE" id="PS00617">
    <property type="entry name" value="RECF_1"/>
    <property type="match status" value="1"/>
</dbReference>
<dbReference type="InterPro" id="IPR042174">
    <property type="entry name" value="RecF_2"/>
</dbReference>
<protein>
    <recommendedName>
        <fullName evidence="3 9">DNA replication and repair protein RecF</fullName>
    </recommendedName>
</protein>
<comment type="subcellular location">
    <subcellularLocation>
        <location evidence="1 9">Cytoplasm</location>
    </subcellularLocation>
</comment>
<organism evidence="10 11">
    <name type="scientific">Moritella viscosa</name>
    <dbReference type="NCBI Taxonomy" id="80854"/>
    <lineage>
        <taxon>Bacteria</taxon>
        <taxon>Pseudomonadati</taxon>
        <taxon>Pseudomonadota</taxon>
        <taxon>Gammaproteobacteria</taxon>
        <taxon>Alteromonadales</taxon>
        <taxon>Moritellaceae</taxon>
        <taxon>Moritella</taxon>
    </lineage>
</organism>
<dbReference type="OrthoDB" id="9803889at2"/>
<dbReference type="InterPro" id="IPR027417">
    <property type="entry name" value="P-loop_NTPase"/>
</dbReference>
<comment type="similarity">
    <text evidence="2 9">Belongs to the RecF family.</text>
</comment>
<evidence type="ECO:0000256" key="3">
    <source>
        <dbReference type="ARBA" id="ARBA00020170"/>
    </source>
</evidence>
<dbReference type="PATRIC" id="fig|80854.5.peg.4687"/>
<reference evidence="10 11" key="1">
    <citation type="submission" date="2016-11" db="EMBL/GenBank/DDBJ databases">
        <authorList>
            <person name="Jaros S."/>
            <person name="Januszkiewicz K."/>
            <person name="Wedrychowicz H."/>
        </authorList>
    </citation>
    <scope>NUCLEOTIDE SEQUENCE [LARGE SCALE GENOMIC DNA]</scope>
    <source>
        <strain evidence="10">NVI 5450</strain>
    </source>
</reference>
<comment type="function">
    <text evidence="9">The RecF protein is involved in DNA metabolism; it is required for DNA replication and normal SOS inducibility. RecF binds preferentially to single-stranded, linear DNA. It also seems to bind ATP.</text>
</comment>
<keyword evidence="5 9" id="KW-0235">DNA replication</keyword>
<evidence type="ECO:0000256" key="7">
    <source>
        <dbReference type="ARBA" id="ARBA00022840"/>
    </source>
</evidence>
<dbReference type="Gene3D" id="1.20.1050.90">
    <property type="entry name" value="RecF/RecN/SMC, N-terminal domain"/>
    <property type="match status" value="1"/>
</dbReference>
<dbReference type="RefSeq" id="WP_045112333.1">
    <property type="nucleotide sequence ID" value="NZ_CAWRBC010000175.1"/>
</dbReference>
<keyword evidence="8 9" id="KW-0238">DNA-binding</keyword>
<gene>
    <name evidence="9" type="primary">recF</name>
    <name evidence="10" type="ORF">NVI5450_2780</name>
</gene>
<dbReference type="GO" id="GO:0000731">
    <property type="term" value="P:DNA synthesis involved in DNA repair"/>
    <property type="evidence" value="ECO:0007669"/>
    <property type="project" value="TreeGrafter"/>
</dbReference>
<dbReference type="GO" id="GO:0006302">
    <property type="term" value="P:double-strand break repair"/>
    <property type="evidence" value="ECO:0007669"/>
    <property type="project" value="TreeGrafter"/>
</dbReference>
<sequence length="361" mass="40964">MGLVKLNITDFRNIKQVSMQPGVGVNIILGENGSGKSSVLEAIHYLGLGRSFRTHLTSRVVKHGEKDFTLFSHCQQRLNDEQITTIGLKKSKNSDTELKIAGQKAERLAELPGILPLQLIHPESFTLLSSGPKLRRQFVDWGVFHVEPEFFATWAKLTRLLKQRNAILKSGKRYAELAYWDKEFAVQGTIIAQMRGRYLEQLNPIIKSALADFLPEYEFDIRYHQGWDSGIELAELLKQNFMRDQQLGYTSLGPQKADIRIRANGVPAHDILSRGQLKLAVCAMRLSQGLFLSQHSNKRCTFLIDDFSSELDDSKRKLLAQYLIESKAQVFVTAIEKSQVTALFTEGCKMFHVEHGKLIEF</sequence>
<dbReference type="GO" id="GO:0003697">
    <property type="term" value="F:single-stranded DNA binding"/>
    <property type="evidence" value="ECO:0007669"/>
    <property type="project" value="UniProtKB-UniRule"/>
</dbReference>
<keyword evidence="9" id="KW-0234">DNA repair</keyword>
<keyword evidence="7 9" id="KW-0067">ATP-binding</keyword>
<dbReference type="HOGENOM" id="CLU_040267_0_0_6"/>
<dbReference type="GO" id="GO:0009432">
    <property type="term" value="P:SOS response"/>
    <property type="evidence" value="ECO:0007669"/>
    <property type="project" value="UniProtKB-UniRule"/>
</dbReference>
<dbReference type="InterPro" id="IPR018078">
    <property type="entry name" value="DNA-binding_RecF_CS"/>
</dbReference>
<evidence type="ECO:0000256" key="1">
    <source>
        <dbReference type="ARBA" id="ARBA00004496"/>
    </source>
</evidence>
<dbReference type="EMBL" id="FPLD01000070">
    <property type="protein sequence ID" value="SGZ04444.1"/>
    <property type="molecule type" value="Genomic_DNA"/>
</dbReference>
<dbReference type="GO" id="GO:0005524">
    <property type="term" value="F:ATP binding"/>
    <property type="evidence" value="ECO:0007669"/>
    <property type="project" value="UniProtKB-UniRule"/>
</dbReference>
<dbReference type="Proteomes" id="UP000183794">
    <property type="component" value="Unassembled WGS sequence"/>
</dbReference>
<dbReference type="PANTHER" id="PTHR32182">
    <property type="entry name" value="DNA REPLICATION AND REPAIR PROTEIN RECF"/>
    <property type="match status" value="1"/>
</dbReference>
<evidence type="ECO:0000256" key="4">
    <source>
        <dbReference type="ARBA" id="ARBA00022490"/>
    </source>
</evidence>
<dbReference type="KEGG" id="mvs:MVIS_4425"/>
<evidence type="ECO:0000313" key="11">
    <source>
        <dbReference type="Proteomes" id="UP000183794"/>
    </source>
</evidence>
<evidence type="ECO:0000256" key="8">
    <source>
        <dbReference type="ARBA" id="ARBA00023125"/>
    </source>
</evidence>
<dbReference type="InterPro" id="IPR003395">
    <property type="entry name" value="RecF/RecN/SMC_N"/>
</dbReference>
<evidence type="ECO:0000256" key="6">
    <source>
        <dbReference type="ARBA" id="ARBA00022741"/>
    </source>
</evidence>
<dbReference type="PANTHER" id="PTHR32182:SF0">
    <property type="entry name" value="DNA REPLICATION AND REPAIR PROTEIN RECF"/>
    <property type="match status" value="1"/>
</dbReference>
<dbReference type="HAMAP" id="MF_00365">
    <property type="entry name" value="RecF"/>
    <property type="match status" value="1"/>
</dbReference>
<keyword evidence="6 9" id="KW-0547">Nucleotide-binding</keyword>
<dbReference type="Gene3D" id="3.40.50.300">
    <property type="entry name" value="P-loop containing nucleotide triphosphate hydrolases"/>
    <property type="match status" value="1"/>
</dbReference>
<proteinExistence type="inferred from homology"/>
<dbReference type="Pfam" id="PF02463">
    <property type="entry name" value="SMC_N"/>
    <property type="match status" value="1"/>
</dbReference>
<dbReference type="GO" id="GO:0006260">
    <property type="term" value="P:DNA replication"/>
    <property type="evidence" value="ECO:0007669"/>
    <property type="project" value="UniProtKB-UniRule"/>
</dbReference>
<accession>A0A090ILJ5</accession>
<dbReference type="SUPFAM" id="SSF52540">
    <property type="entry name" value="P-loop containing nucleoside triphosphate hydrolases"/>
    <property type="match status" value="1"/>
</dbReference>
<dbReference type="GO" id="GO:0005737">
    <property type="term" value="C:cytoplasm"/>
    <property type="evidence" value="ECO:0007669"/>
    <property type="project" value="UniProtKB-SubCell"/>
</dbReference>
<name>A0A090ILJ5_9GAMM</name>
<dbReference type="NCBIfam" id="TIGR00611">
    <property type="entry name" value="recf"/>
    <property type="match status" value="1"/>
</dbReference>
<evidence type="ECO:0000256" key="9">
    <source>
        <dbReference type="HAMAP-Rule" id="MF_00365"/>
    </source>
</evidence>
<keyword evidence="9" id="KW-0742">SOS response</keyword>
<dbReference type="AlphaFoldDB" id="A0A090ILJ5"/>
<keyword evidence="9" id="KW-0227">DNA damage</keyword>
<keyword evidence="4 9" id="KW-0963">Cytoplasm</keyword>
<evidence type="ECO:0000313" key="10">
    <source>
        <dbReference type="EMBL" id="SGZ04444.1"/>
    </source>
</evidence>
<dbReference type="STRING" id="80854.MVIS_4425"/>
<evidence type="ECO:0000256" key="5">
    <source>
        <dbReference type="ARBA" id="ARBA00022705"/>
    </source>
</evidence>
<evidence type="ECO:0000256" key="2">
    <source>
        <dbReference type="ARBA" id="ARBA00008016"/>
    </source>
</evidence>
<dbReference type="InterPro" id="IPR001238">
    <property type="entry name" value="DNA-binding_RecF"/>
</dbReference>
<feature type="binding site" evidence="9">
    <location>
        <begin position="30"/>
        <end position="37"/>
    </location>
    <ligand>
        <name>ATP</name>
        <dbReference type="ChEBI" id="CHEBI:30616"/>
    </ligand>
</feature>